<name>A0A8S3PRS9_MYTED</name>
<feature type="compositionally biased region" description="Low complexity" evidence="3">
    <location>
        <begin position="278"/>
        <end position="302"/>
    </location>
</feature>
<comment type="caution">
    <text evidence="5">The sequence shown here is derived from an EMBL/GenBank/DDBJ whole genome shotgun (WGS) entry which is preliminary data.</text>
</comment>
<feature type="compositionally biased region" description="Polar residues" evidence="3">
    <location>
        <begin position="263"/>
        <end position="277"/>
    </location>
</feature>
<dbReference type="Gene3D" id="3.90.70.80">
    <property type="match status" value="1"/>
</dbReference>
<sequence length="922" mass="105473">MWRPWGSSKPDYKRVIERLQEASQYGFLHLQDVVAQEKTNLPPFVVPKHHYNLPKSVDLISENYLQTHNVKNLGVPYTVSDNGSCLFNSVSLSLCGSQDMATELRVRTCIEMILKKNRFTSLPIAKDLLWVSPNYISSVIECAQQCGWSSIWTIFALSEVIGQPIKSVYLPLNGVKDFSYKILNLTAIPRNCKEENNPIIVMWTRTSYHNPKHTWTPNHFVPLITGPSVITASSPSPVIDSFNEFPPLSATQVLNISYCQSNVSDTKENSQPTCTKPSTSSILEQSSSPSSSTCINTSTSSSTEIPNLVNTNCLPNGNLTANEIYKAVINNESSCNDTIPNGPKENVYFLLDNNRNITRKTNSKSSQFPDDCGAWDSHCGRTVKTDFVVQSDSTLRFTCVKDGQYCFEKQVKGKKTFIPFNPQPSPDSIVTLTRYYTPLKRDKMYKKRVSTFNRLPTQHQDRVHIALVEYTGKFPQTSGPHGNAKHVTHDYTRTDPTVLDQIKEDIKAKKTNIDIYKDMVFKDSENAPRDLQQIRSKRYHDKKQSNLGSSNVPDQVWEALAMVNKHEFVAEVVYTRGNNMPPSIICYSQMQMEDMKLHCENDPDSILGIDRTFNLGPTYVTNFVYKNKKVVKKSSRDHPIFVGPVFFHWDASYYTYHSFLSHVKARLDADVKYIDIRIGSDDEGGITKAIDKVFNTSERLLCTKHMKDNVTDHMKNKLPLTKEERSHIMSDLFGDDGIVTSNDTIDFNLKSENLCNKYPIITDYYTKRLKNRLFHHVNRPLKNSSNPDRLWTNNNCESMNHRFKIATDWKPQILPELLTKIFDITKLHFIDIRRSIYGQGNYELSELFQKFYTSPYIWGTKTPEEKDKLYKKVLAHKTLTDKMIFSSNGKLVIPNVKRLARKPGQRHRPKSAAARTMPRFAK</sequence>
<evidence type="ECO:0000256" key="1">
    <source>
        <dbReference type="ARBA" id="ARBA00007290"/>
    </source>
</evidence>
<evidence type="ECO:0000313" key="6">
    <source>
        <dbReference type="Proteomes" id="UP000683360"/>
    </source>
</evidence>
<feature type="region of interest" description="Disordered" evidence="3">
    <location>
        <begin position="900"/>
        <end position="922"/>
    </location>
</feature>
<comment type="similarity">
    <text evidence="1">Belongs to the vertnin family.</text>
</comment>
<protein>
    <recommendedName>
        <fullName evidence="2">Vertnin</fullName>
    </recommendedName>
</protein>
<dbReference type="InterPro" id="IPR003323">
    <property type="entry name" value="OTU_dom"/>
</dbReference>
<dbReference type="OrthoDB" id="6162110at2759"/>
<dbReference type="Proteomes" id="UP000683360">
    <property type="component" value="Unassembled WGS sequence"/>
</dbReference>
<organism evidence="5 6">
    <name type="scientific">Mytilus edulis</name>
    <name type="common">Blue mussel</name>
    <dbReference type="NCBI Taxonomy" id="6550"/>
    <lineage>
        <taxon>Eukaryota</taxon>
        <taxon>Metazoa</taxon>
        <taxon>Spiralia</taxon>
        <taxon>Lophotrochozoa</taxon>
        <taxon>Mollusca</taxon>
        <taxon>Bivalvia</taxon>
        <taxon>Autobranchia</taxon>
        <taxon>Pteriomorphia</taxon>
        <taxon>Mytilida</taxon>
        <taxon>Mytiloidea</taxon>
        <taxon>Mytilidae</taxon>
        <taxon>Mytilinae</taxon>
        <taxon>Mytilus</taxon>
    </lineage>
</organism>
<keyword evidence="6" id="KW-1185">Reference proteome</keyword>
<dbReference type="GO" id="GO:0000785">
    <property type="term" value="C:chromatin"/>
    <property type="evidence" value="ECO:0007669"/>
    <property type="project" value="TreeGrafter"/>
</dbReference>
<evidence type="ECO:0000256" key="2">
    <source>
        <dbReference type="ARBA" id="ARBA00020188"/>
    </source>
</evidence>
<dbReference type="InterPro" id="IPR038822">
    <property type="entry name" value="Vertnin-like"/>
</dbReference>
<dbReference type="GO" id="GO:0006357">
    <property type="term" value="P:regulation of transcription by RNA polymerase II"/>
    <property type="evidence" value="ECO:0007669"/>
    <property type="project" value="TreeGrafter"/>
</dbReference>
<reference evidence="5" key="1">
    <citation type="submission" date="2021-03" db="EMBL/GenBank/DDBJ databases">
        <authorList>
            <person name="Bekaert M."/>
        </authorList>
    </citation>
    <scope>NUCLEOTIDE SEQUENCE</scope>
</reference>
<dbReference type="InterPro" id="IPR047273">
    <property type="entry name" value="VRTN_OTU_dom"/>
</dbReference>
<dbReference type="PANTHER" id="PTHR16081:SF0">
    <property type="entry name" value="VERTNIN"/>
    <property type="match status" value="1"/>
</dbReference>
<dbReference type="AlphaFoldDB" id="A0A8S3PRS9"/>
<feature type="compositionally biased region" description="Basic residues" evidence="3">
    <location>
        <begin position="900"/>
        <end position="910"/>
    </location>
</feature>
<dbReference type="EMBL" id="CAJPWZ010000105">
    <property type="protein sequence ID" value="CAG2185914.1"/>
    <property type="molecule type" value="Genomic_DNA"/>
</dbReference>
<proteinExistence type="inferred from homology"/>
<feature type="domain" description="OTU" evidence="4">
    <location>
        <begin position="82"/>
        <end position="213"/>
    </location>
</feature>
<dbReference type="CDD" id="cd22791">
    <property type="entry name" value="OTU_VRTN"/>
    <property type="match status" value="1"/>
</dbReference>
<evidence type="ECO:0000256" key="3">
    <source>
        <dbReference type="SAM" id="MobiDB-lite"/>
    </source>
</evidence>
<evidence type="ECO:0000259" key="4">
    <source>
        <dbReference type="Pfam" id="PF02338"/>
    </source>
</evidence>
<dbReference type="Pfam" id="PF02338">
    <property type="entry name" value="OTU"/>
    <property type="match status" value="1"/>
</dbReference>
<gene>
    <name evidence="5" type="ORF">MEDL_1466</name>
</gene>
<dbReference type="PANTHER" id="PTHR16081">
    <property type="entry name" value="VERTNIN"/>
    <property type="match status" value="1"/>
</dbReference>
<evidence type="ECO:0000313" key="5">
    <source>
        <dbReference type="EMBL" id="CAG2185914.1"/>
    </source>
</evidence>
<accession>A0A8S3PRS9</accession>
<feature type="region of interest" description="Disordered" evidence="3">
    <location>
        <begin position="263"/>
        <end position="302"/>
    </location>
</feature>